<sequence length="314" mass="32012">MTEADRPRLLAIGGAHVDRRGRLSVPYVAGASNPGTLRETIGGGAFNAARAVVSRGIAAALLSARAGDGAGSIVADAVAASHLQDLSATFLDRATPSYTSILDRDGEQILGLADMALYEIVFERLLRRRPVRDAIAGASALLADANVPAPALARLARMADGKPLFAMAVSPAKAPRWSDLMDRLACLFCNRAEAAALTGLPADASGGDLARALAGLGLVRALVSAGPRPLTLLDHGTVATLLPPPVRPVDVTGAGDALTGAAIAALMRGETLRDAAIEGLAAAALAVETSASAPDLAGAPFQTRLDETRRLNPS</sequence>
<dbReference type="Proteomes" id="UP000221168">
    <property type="component" value="Unassembled WGS sequence"/>
</dbReference>
<accession>A0A2G1QM91</accession>
<dbReference type="SUPFAM" id="SSF53613">
    <property type="entry name" value="Ribokinase-like"/>
    <property type="match status" value="1"/>
</dbReference>
<evidence type="ECO:0000313" key="4">
    <source>
        <dbReference type="EMBL" id="PHP66612.1"/>
    </source>
</evidence>
<keyword evidence="5" id="KW-1185">Reference proteome</keyword>
<organism evidence="4 5">
    <name type="scientific">Zhengella mangrovi</name>
    <dbReference type="NCBI Taxonomy" id="1982044"/>
    <lineage>
        <taxon>Bacteria</taxon>
        <taxon>Pseudomonadati</taxon>
        <taxon>Pseudomonadota</taxon>
        <taxon>Alphaproteobacteria</taxon>
        <taxon>Hyphomicrobiales</taxon>
        <taxon>Notoacmeibacteraceae</taxon>
        <taxon>Zhengella</taxon>
    </lineage>
</organism>
<dbReference type="OrthoDB" id="9806249at2"/>
<dbReference type="EMBL" id="PDVP01000007">
    <property type="protein sequence ID" value="PHP66612.1"/>
    <property type="molecule type" value="Genomic_DNA"/>
</dbReference>
<reference evidence="4 5" key="1">
    <citation type="submission" date="2017-10" db="EMBL/GenBank/DDBJ databases">
        <title>Sedimentibacterium mangrovi gen. nov., sp. nov., a novel member of family Phyllobacteriacea isolated from mangrove sediment.</title>
        <authorList>
            <person name="Liao H."/>
            <person name="Tian Y."/>
        </authorList>
    </citation>
    <scope>NUCLEOTIDE SEQUENCE [LARGE SCALE GENOMIC DNA]</scope>
    <source>
        <strain evidence="4 5">X9-2-2</strain>
    </source>
</reference>
<dbReference type="PANTHER" id="PTHR10584">
    <property type="entry name" value="SUGAR KINASE"/>
    <property type="match status" value="1"/>
</dbReference>
<dbReference type="AlphaFoldDB" id="A0A2G1QM91"/>
<name>A0A2G1QM91_9HYPH</name>
<feature type="domain" description="Carbohydrate kinase PfkB" evidence="3">
    <location>
        <begin position="33"/>
        <end position="292"/>
    </location>
</feature>
<dbReference type="PANTHER" id="PTHR10584:SF166">
    <property type="entry name" value="RIBOKINASE"/>
    <property type="match status" value="1"/>
</dbReference>
<dbReference type="RefSeq" id="WP_099306798.1">
    <property type="nucleotide sequence ID" value="NZ_PDVP01000007.1"/>
</dbReference>
<gene>
    <name evidence="4" type="ORF">CSC94_13080</name>
</gene>
<dbReference type="InterPro" id="IPR029056">
    <property type="entry name" value="Ribokinase-like"/>
</dbReference>
<evidence type="ECO:0000313" key="5">
    <source>
        <dbReference type="Proteomes" id="UP000221168"/>
    </source>
</evidence>
<dbReference type="PROSITE" id="PS00584">
    <property type="entry name" value="PFKB_KINASES_2"/>
    <property type="match status" value="1"/>
</dbReference>
<comment type="caution">
    <text evidence="4">The sequence shown here is derived from an EMBL/GenBank/DDBJ whole genome shotgun (WGS) entry which is preliminary data.</text>
</comment>
<keyword evidence="2 4" id="KW-0418">Kinase</keyword>
<proteinExistence type="predicted"/>
<dbReference type="Gene3D" id="3.40.1190.20">
    <property type="match status" value="1"/>
</dbReference>
<dbReference type="Pfam" id="PF00294">
    <property type="entry name" value="PfkB"/>
    <property type="match status" value="1"/>
</dbReference>
<evidence type="ECO:0000259" key="3">
    <source>
        <dbReference type="Pfam" id="PF00294"/>
    </source>
</evidence>
<keyword evidence="1" id="KW-0808">Transferase</keyword>
<protein>
    <submittedName>
        <fullName evidence="4">Carbohydrate kinase</fullName>
    </submittedName>
</protein>
<dbReference type="CDD" id="cd01941">
    <property type="entry name" value="YeiC_kinase_like"/>
    <property type="match status" value="1"/>
</dbReference>
<dbReference type="InterPro" id="IPR002173">
    <property type="entry name" value="Carboh/pur_kinase_PfkB_CS"/>
</dbReference>
<dbReference type="InterPro" id="IPR011611">
    <property type="entry name" value="PfkB_dom"/>
</dbReference>
<evidence type="ECO:0000256" key="1">
    <source>
        <dbReference type="ARBA" id="ARBA00022679"/>
    </source>
</evidence>
<evidence type="ECO:0000256" key="2">
    <source>
        <dbReference type="ARBA" id="ARBA00022777"/>
    </source>
</evidence>
<dbReference type="GO" id="GO:0016301">
    <property type="term" value="F:kinase activity"/>
    <property type="evidence" value="ECO:0007669"/>
    <property type="project" value="UniProtKB-KW"/>
</dbReference>